<dbReference type="EMBL" id="GBXM01079182">
    <property type="protein sequence ID" value="JAH29395.1"/>
    <property type="molecule type" value="Transcribed_RNA"/>
</dbReference>
<dbReference type="AlphaFoldDB" id="A0A0E9RLQ9"/>
<name>A0A0E9RLQ9_ANGAN</name>
<reference evidence="1" key="2">
    <citation type="journal article" date="2015" name="Fish Shellfish Immunol.">
        <title>Early steps in the European eel (Anguilla anguilla)-Vibrio vulnificus interaction in the gills: Role of the RtxA13 toxin.</title>
        <authorList>
            <person name="Callol A."/>
            <person name="Pajuelo D."/>
            <person name="Ebbesson L."/>
            <person name="Teles M."/>
            <person name="MacKenzie S."/>
            <person name="Amaro C."/>
        </authorList>
    </citation>
    <scope>NUCLEOTIDE SEQUENCE</scope>
</reference>
<organism evidence="1">
    <name type="scientific">Anguilla anguilla</name>
    <name type="common">European freshwater eel</name>
    <name type="synonym">Muraena anguilla</name>
    <dbReference type="NCBI Taxonomy" id="7936"/>
    <lineage>
        <taxon>Eukaryota</taxon>
        <taxon>Metazoa</taxon>
        <taxon>Chordata</taxon>
        <taxon>Craniata</taxon>
        <taxon>Vertebrata</taxon>
        <taxon>Euteleostomi</taxon>
        <taxon>Actinopterygii</taxon>
        <taxon>Neopterygii</taxon>
        <taxon>Teleostei</taxon>
        <taxon>Anguilliformes</taxon>
        <taxon>Anguillidae</taxon>
        <taxon>Anguilla</taxon>
    </lineage>
</organism>
<protein>
    <submittedName>
        <fullName evidence="1">Uncharacterized protein</fullName>
    </submittedName>
</protein>
<accession>A0A0E9RLQ9</accession>
<evidence type="ECO:0000313" key="1">
    <source>
        <dbReference type="EMBL" id="JAH29395.1"/>
    </source>
</evidence>
<sequence length="17" mass="2021">MYAMNRVYNQQSGMVDN</sequence>
<proteinExistence type="predicted"/>
<reference evidence="1" key="1">
    <citation type="submission" date="2014-11" db="EMBL/GenBank/DDBJ databases">
        <authorList>
            <person name="Amaro Gonzalez C."/>
        </authorList>
    </citation>
    <scope>NUCLEOTIDE SEQUENCE</scope>
</reference>